<evidence type="ECO:0000256" key="4">
    <source>
        <dbReference type="ARBA" id="ARBA00023136"/>
    </source>
</evidence>
<reference evidence="7 8" key="1">
    <citation type="submission" date="2015-12" db="EMBL/GenBank/DDBJ databases">
        <title>Genome sequence of Oceanibaculum pacificum MCCC 1A02656.</title>
        <authorList>
            <person name="Lu L."/>
            <person name="Lai Q."/>
            <person name="Shao Z."/>
            <person name="Qian P."/>
        </authorList>
    </citation>
    <scope>NUCLEOTIDE SEQUENCE [LARGE SCALE GENOMIC DNA]</scope>
    <source>
        <strain evidence="7 8">MCCC 1A02656</strain>
    </source>
</reference>
<evidence type="ECO:0000256" key="1">
    <source>
        <dbReference type="ARBA" id="ARBA00004141"/>
    </source>
</evidence>
<gene>
    <name evidence="7" type="ORF">AUP43_04280</name>
</gene>
<feature type="transmembrane region" description="Helical" evidence="5">
    <location>
        <begin position="188"/>
        <end position="208"/>
    </location>
</feature>
<keyword evidence="8" id="KW-1185">Reference proteome</keyword>
<evidence type="ECO:0000313" key="8">
    <source>
        <dbReference type="Proteomes" id="UP000076400"/>
    </source>
</evidence>
<dbReference type="RefSeq" id="WP_067551782.1">
    <property type="nucleotide sequence ID" value="NZ_LPXN01000013.1"/>
</dbReference>
<evidence type="ECO:0000259" key="6">
    <source>
        <dbReference type="PROSITE" id="PS51012"/>
    </source>
</evidence>
<feature type="transmembrane region" description="Helical" evidence="5">
    <location>
        <begin position="123"/>
        <end position="147"/>
    </location>
</feature>
<comment type="subcellular location">
    <subcellularLocation>
        <location evidence="5">Cell inner membrane</location>
        <topology evidence="5">Multi-pass membrane protein</topology>
    </subcellularLocation>
    <subcellularLocation>
        <location evidence="1">Membrane</location>
        <topology evidence="1">Multi-pass membrane protein</topology>
    </subcellularLocation>
</comment>
<dbReference type="PANTHER" id="PTHR43332:SF2">
    <property type="entry name" value="INNER MEMBRANE TRANSPORT PERMEASE YADH"/>
    <property type="match status" value="1"/>
</dbReference>
<evidence type="ECO:0000256" key="3">
    <source>
        <dbReference type="ARBA" id="ARBA00022989"/>
    </source>
</evidence>
<keyword evidence="5" id="KW-1003">Cell membrane</keyword>
<dbReference type="InterPro" id="IPR047817">
    <property type="entry name" value="ABC2_TM_bact-type"/>
</dbReference>
<dbReference type="InterPro" id="IPR000412">
    <property type="entry name" value="ABC_2_transport"/>
</dbReference>
<dbReference type="STRING" id="580166.AUP43_04280"/>
<dbReference type="PROSITE" id="PS51012">
    <property type="entry name" value="ABC_TM2"/>
    <property type="match status" value="1"/>
</dbReference>
<sequence>MSQLSPTNPPARSLAPRPIGRVNWIGLWTLYLREVRRFCKVFTQTVASPMVTSLLFLLVFTLALGRGDATIVGVSYPEFLAPGLIMMAIAQNAFANTSSSLVVAKVQGNIIDILMPPLGPGELTVGIALGGITRGLMVGVFALAAMWPFVPIQIHHPEFVLFHAVAASLLLSLLGMIGGIWADKFDHIAAVTNFIIMPLTFLSGTFYSTERLPGIWYDLAHINPFFFMIDGFRYGFIDHADAPPLVGVAVLTGCNLALFLLCHRMLKSGYKLKA</sequence>
<dbReference type="AlphaFoldDB" id="A0A154WGD9"/>
<accession>A0A154WGD9</accession>
<keyword evidence="2 5" id="KW-0812">Transmembrane</keyword>
<proteinExistence type="inferred from homology"/>
<dbReference type="PRINTS" id="PR00164">
    <property type="entry name" value="ABC2TRNSPORT"/>
</dbReference>
<dbReference type="Proteomes" id="UP000076400">
    <property type="component" value="Unassembled WGS sequence"/>
</dbReference>
<protein>
    <recommendedName>
        <fullName evidence="5">Transport permease protein</fullName>
    </recommendedName>
</protein>
<feature type="transmembrane region" description="Helical" evidence="5">
    <location>
        <begin position="41"/>
        <end position="64"/>
    </location>
</feature>
<dbReference type="EMBL" id="LPXN01000013">
    <property type="protein sequence ID" value="KZD12577.1"/>
    <property type="molecule type" value="Genomic_DNA"/>
</dbReference>
<dbReference type="InterPro" id="IPR013525">
    <property type="entry name" value="ABC2_TM"/>
</dbReference>
<keyword evidence="3 5" id="KW-1133">Transmembrane helix</keyword>
<keyword evidence="4 5" id="KW-0472">Membrane</keyword>
<name>A0A154WGD9_9PROT</name>
<organism evidence="7 8">
    <name type="scientific">Oceanibaculum pacificum</name>
    <dbReference type="NCBI Taxonomy" id="580166"/>
    <lineage>
        <taxon>Bacteria</taxon>
        <taxon>Pseudomonadati</taxon>
        <taxon>Pseudomonadota</taxon>
        <taxon>Alphaproteobacteria</taxon>
        <taxon>Rhodospirillales</taxon>
        <taxon>Oceanibaculaceae</taxon>
        <taxon>Oceanibaculum</taxon>
    </lineage>
</organism>
<comment type="caution">
    <text evidence="7">The sequence shown here is derived from an EMBL/GenBank/DDBJ whole genome shotgun (WGS) entry which is preliminary data.</text>
</comment>
<dbReference type="OrthoDB" id="9804001at2"/>
<dbReference type="PANTHER" id="PTHR43332">
    <property type="entry name" value="INNER MEMBRANE TRANSPORT PERMEASE YADH-RELATED"/>
    <property type="match status" value="1"/>
</dbReference>
<evidence type="ECO:0000313" key="7">
    <source>
        <dbReference type="EMBL" id="KZD12577.1"/>
    </source>
</evidence>
<comment type="similarity">
    <text evidence="5">Belongs to the ABC-2 integral membrane protein family.</text>
</comment>
<feature type="transmembrane region" description="Helical" evidence="5">
    <location>
        <begin position="159"/>
        <end position="182"/>
    </location>
</feature>
<dbReference type="InterPro" id="IPR052522">
    <property type="entry name" value="ABC-2_transport_permease"/>
</dbReference>
<feature type="transmembrane region" description="Helical" evidence="5">
    <location>
        <begin position="242"/>
        <end position="262"/>
    </location>
</feature>
<evidence type="ECO:0000256" key="5">
    <source>
        <dbReference type="RuleBase" id="RU361157"/>
    </source>
</evidence>
<feature type="transmembrane region" description="Helical" evidence="5">
    <location>
        <begin position="76"/>
        <end position="94"/>
    </location>
</feature>
<dbReference type="GO" id="GO:0043190">
    <property type="term" value="C:ATP-binding cassette (ABC) transporter complex"/>
    <property type="evidence" value="ECO:0007669"/>
    <property type="project" value="InterPro"/>
</dbReference>
<feature type="domain" description="ABC transmembrane type-2" evidence="6">
    <location>
        <begin position="40"/>
        <end position="269"/>
    </location>
</feature>
<dbReference type="Pfam" id="PF01061">
    <property type="entry name" value="ABC2_membrane"/>
    <property type="match status" value="1"/>
</dbReference>
<dbReference type="GO" id="GO:0140359">
    <property type="term" value="F:ABC-type transporter activity"/>
    <property type="evidence" value="ECO:0007669"/>
    <property type="project" value="InterPro"/>
</dbReference>
<keyword evidence="5" id="KW-0813">Transport</keyword>
<dbReference type="PIRSF" id="PIRSF006648">
    <property type="entry name" value="DrrB"/>
    <property type="match status" value="1"/>
</dbReference>
<evidence type="ECO:0000256" key="2">
    <source>
        <dbReference type="ARBA" id="ARBA00022692"/>
    </source>
</evidence>